<accession>G0WCS8</accession>
<dbReference type="FunFam" id="3.40.50.1240:FF:000034">
    <property type="entry name" value="Transcription factor TFIIIC subunit"/>
    <property type="match status" value="1"/>
</dbReference>
<dbReference type="KEGG" id="ndi:NDAI_0F02710"/>
<dbReference type="OMA" id="ICAHAAP"/>
<dbReference type="RefSeq" id="XP_003670832.1">
    <property type="nucleotide sequence ID" value="XM_003670784.1"/>
</dbReference>
<dbReference type="InterPro" id="IPR013078">
    <property type="entry name" value="His_Pase_superF_clade-1"/>
</dbReference>
<dbReference type="GeneID" id="11496927"/>
<dbReference type="Pfam" id="PF00300">
    <property type="entry name" value="His_Phos_1"/>
    <property type="match status" value="1"/>
</dbReference>
<dbReference type="eggNOG" id="ENOG502S2Z2">
    <property type="taxonomic scope" value="Eukaryota"/>
</dbReference>
<evidence type="ECO:0008006" key="3">
    <source>
        <dbReference type="Google" id="ProtNLM"/>
    </source>
</evidence>
<dbReference type="GO" id="GO:0016791">
    <property type="term" value="F:phosphatase activity"/>
    <property type="evidence" value="ECO:0007669"/>
    <property type="project" value="EnsemblFungi"/>
</dbReference>
<dbReference type="HOGENOM" id="CLU_042838_1_1_1"/>
<dbReference type="EMBL" id="HE580272">
    <property type="protein sequence ID" value="CCD25589.1"/>
    <property type="molecule type" value="Genomic_DNA"/>
</dbReference>
<name>G0WCS8_NAUDC</name>
<sequence length="279" mass="30950">MAIKVIYVARHGYRSNWVLKGPYPDPPTGIENDVPLAQHGLDQAKELGEYMKTKIDPSLKPQLIISSPFYRCLQTAQPTKMALDLPLCVDRGLGEWFRVERATIPYPADVGTLKELFPGLISDDTDADDGWENCSMPSRHGETEEDIFNRCKEFLSNFFMEAEKKFPDVERVMFFTHAATKAALGMNLLGFSSVRDTLDDSGKILNNPSCSLDKYEATGAGWKITMNGNTSYLSKGAEMNWSFQKGFREASDEDIKIRLAADAAIAAEKGAKVAATMAD</sequence>
<dbReference type="PANTHER" id="PTHR16469:SF51">
    <property type="entry name" value="TRANSCRIPTION FACTOR TAU 55 KDA SUBUNIT"/>
    <property type="match status" value="1"/>
</dbReference>
<dbReference type="PANTHER" id="PTHR16469">
    <property type="entry name" value="UBIQUITIN-ASSOCIATED AND SH3 DOMAIN-CONTAINING BA-RELATED"/>
    <property type="match status" value="1"/>
</dbReference>
<dbReference type="SUPFAM" id="SSF53254">
    <property type="entry name" value="Phosphoglycerate mutase-like"/>
    <property type="match status" value="1"/>
</dbReference>
<evidence type="ECO:0000313" key="2">
    <source>
        <dbReference type="Proteomes" id="UP000000689"/>
    </source>
</evidence>
<proteinExistence type="predicted"/>
<evidence type="ECO:0000313" key="1">
    <source>
        <dbReference type="EMBL" id="CCD25589.1"/>
    </source>
</evidence>
<dbReference type="STRING" id="1071378.G0WCS8"/>
<dbReference type="Proteomes" id="UP000000689">
    <property type="component" value="Chromosome 6"/>
</dbReference>
<dbReference type="InterPro" id="IPR029033">
    <property type="entry name" value="His_PPase_superfam"/>
</dbReference>
<gene>
    <name evidence="1" type="primary">NDAI0F02710</name>
    <name evidence="1" type="ordered locus">NDAI_0F02710</name>
</gene>
<dbReference type="CDD" id="cd07040">
    <property type="entry name" value="HP"/>
    <property type="match status" value="1"/>
</dbReference>
<dbReference type="OrthoDB" id="414418at2759"/>
<dbReference type="AlphaFoldDB" id="G0WCS8"/>
<keyword evidence="2" id="KW-1185">Reference proteome</keyword>
<dbReference type="InterPro" id="IPR051710">
    <property type="entry name" value="Phosphatase_SH3-domain"/>
</dbReference>
<protein>
    <recommendedName>
        <fullName evidence="3">Transcription factor TFIIIC triple barrel domain-containing protein</fullName>
    </recommendedName>
</protein>
<reference evidence="1 2" key="1">
    <citation type="journal article" date="2011" name="Proc. Natl. Acad. Sci. U.S.A.">
        <title>Evolutionary erosion of yeast sex chromosomes by mating-type switching accidents.</title>
        <authorList>
            <person name="Gordon J.L."/>
            <person name="Armisen D."/>
            <person name="Proux-Wera E."/>
            <person name="Oheigeartaigh S.S."/>
            <person name="Byrne K.P."/>
            <person name="Wolfe K.H."/>
        </authorList>
    </citation>
    <scope>NUCLEOTIDE SEQUENCE [LARGE SCALE GENOMIC DNA]</scope>
    <source>
        <strain evidence="2">ATCC 10597 / BCRC 20456 / CBS 421 / NBRC 0211 / NRRL Y-12639</strain>
    </source>
</reference>
<organism evidence="1 2">
    <name type="scientific">Naumovozyma dairenensis (strain ATCC 10597 / BCRC 20456 / CBS 421 / NBRC 0211 / NRRL Y-12639)</name>
    <name type="common">Saccharomyces dairenensis</name>
    <dbReference type="NCBI Taxonomy" id="1071378"/>
    <lineage>
        <taxon>Eukaryota</taxon>
        <taxon>Fungi</taxon>
        <taxon>Dikarya</taxon>
        <taxon>Ascomycota</taxon>
        <taxon>Saccharomycotina</taxon>
        <taxon>Saccharomycetes</taxon>
        <taxon>Saccharomycetales</taxon>
        <taxon>Saccharomycetaceae</taxon>
        <taxon>Naumovozyma</taxon>
    </lineage>
</organism>
<dbReference type="Gene3D" id="3.40.50.1240">
    <property type="entry name" value="Phosphoglycerate mutase-like"/>
    <property type="match status" value="1"/>
</dbReference>